<evidence type="ECO:0000313" key="1">
    <source>
        <dbReference type="EMBL" id="GAI89622.1"/>
    </source>
</evidence>
<comment type="caution">
    <text evidence="1">The sequence shown here is derived from an EMBL/GenBank/DDBJ whole genome shotgun (WGS) entry which is preliminary data.</text>
</comment>
<accession>X1S9A1</accession>
<name>X1S9A1_9ZZZZ</name>
<dbReference type="InterPro" id="IPR011101">
    <property type="entry name" value="DUF5131"/>
</dbReference>
<organism evidence="1">
    <name type="scientific">marine sediment metagenome</name>
    <dbReference type="NCBI Taxonomy" id="412755"/>
    <lineage>
        <taxon>unclassified sequences</taxon>
        <taxon>metagenomes</taxon>
        <taxon>ecological metagenomes</taxon>
    </lineage>
</organism>
<proteinExistence type="predicted"/>
<gene>
    <name evidence="1" type="ORF">S12H4_39979</name>
</gene>
<protein>
    <submittedName>
        <fullName evidence="1">Uncharacterized protein</fullName>
    </submittedName>
</protein>
<reference evidence="1" key="1">
    <citation type="journal article" date="2014" name="Front. Microbiol.">
        <title>High frequency of phylogenetically diverse reductive dehalogenase-homologous genes in deep subseafloor sedimentary metagenomes.</title>
        <authorList>
            <person name="Kawai M."/>
            <person name="Futagami T."/>
            <person name="Toyoda A."/>
            <person name="Takaki Y."/>
            <person name="Nishi S."/>
            <person name="Hori S."/>
            <person name="Arai W."/>
            <person name="Tsubouchi T."/>
            <person name="Morono Y."/>
            <person name="Uchiyama I."/>
            <person name="Ito T."/>
            <person name="Fujiyama A."/>
            <person name="Inagaki F."/>
            <person name="Takami H."/>
        </authorList>
    </citation>
    <scope>NUCLEOTIDE SEQUENCE</scope>
    <source>
        <strain evidence="1">Expedition CK06-06</strain>
    </source>
</reference>
<sequence length="234" mass="26966">MNRTPRLSKSGIEYLTHCWNFYSGCENWANGVCPVENCWARSITERFPGHYPNGFDPTIYPEAFLSPLHLRKPSIIGCAFMGDLFGDWVDPMRLVRVDPEGRIKEPLKVAIYRTIRLSPQHRFLFLTKCPQNLPRWSPFPDNCWVGVSATDRDSYNKAMWHLLAIQAKVKYISFEPLLDDVVAGILDNRHDWPVMNGSILQNTIQWVIIGSQTKPYKPPKMKWIDDIVAACDRA</sequence>
<feature type="non-terminal residue" evidence="1">
    <location>
        <position position="234"/>
    </location>
</feature>
<dbReference type="EMBL" id="BARW01024224">
    <property type="protein sequence ID" value="GAI89622.1"/>
    <property type="molecule type" value="Genomic_DNA"/>
</dbReference>
<dbReference type="AlphaFoldDB" id="X1S9A1"/>
<dbReference type="Pfam" id="PF07505">
    <property type="entry name" value="DUF5131"/>
    <property type="match status" value="1"/>
</dbReference>